<accession>A0A2Z7AEB5</accession>
<dbReference type="EMBL" id="KV016227">
    <property type="protein sequence ID" value="KZV20075.1"/>
    <property type="molecule type" value="Genomic_DNA"/>
</dbReference>
<protein>
    <submittedName>
        <fullName evidence="2">Pentatricopeptide repeat-containing protein</fullName>
    </submittedName>
</protein>
<reference evidence="2 3" key="1">
    <citation type="journal article" date="2015" name="Proc. Natl. Acad. Sci. U.S.A.">
        <title>The resurrection genome of Boea hygrometrica: A blueprint for survival of dehydration.</title>
        <authorList>
            <person name="Xiao L."/>
            <person name="Yang G."/>
            <person name="Zhang L."/>
            <person name="Yang X."/>
            <person name="Zhao S."/>
            <person name="Ji Z."/>
            <person name="Zhou Q."/>
            <person name="Hu M."/>
            <person name="Wang Y."/>
            <person name="Chen M."/>
            <person name="Xu Y."/>
            <person name="Jin H."/>
            <person name="Xiao X."/>
            <person name="Hu G."/>
            <person name="Bao F."/>
            <person name="Hu Y."/>
            <person name="Wan P."/>
            <person name="Li L."/>
            <person name="Deng X."/>
            <person name="Kuang T."/>
            <person name="Xiang C."/>
            <person name="Zhu J.K."/>
            <person name="Oliver M.J."/>
            <person name="He Y."/>
        </authorList>
    </citation>
    <scope>NUCLEOTIDE SEQUENCE [LARGE SCALE GENOMIC DNA]</scope>
    <source>
        <strain evidence="3">cv. XS01</strain>
    </source>
</reference>
<feature type="compositionally biased region" description="Basic and acidic residues" evidence="1">
    <location>
        <begin position="357"/>
        <end position="385"/>
    </location>
</feature>
<sequence length="503" mass="55920">MNARWLLCIDVDVAVCIRCEGERKYRTLISLLGSLATMRRVVNYHSSWAMQRQVELFDASGIRVLYHGNPGFTAGRGYNPAGGAPGGVGASIIQNAIQINFDSVPSLSDEDLLCKCHCARGFSDKFHSGKVVEISEELFAGSFDLSSEGLTTVNELPKELIKEARKTFSASREPIKTSCKKKEMKVEFRLLNDILAKTVTTKAGSFYAVTHQRFLLMAAIHGGIKIYWSKFLFSILKEMVTPSSKQARGFAVQIYILLKGASDLTLGESKAFPPLKILTVKTVGTYVAKNKSVSTTAEEVTDEPVVEKVVKAVAKRRPAPVVEPVSKKQRTTVGRAAPIEKILAIVPVVQEGFREEAMAEQEKEKEGTTEKEIVEEEPVKEKKDNEDTDSEDTEPLSKVLKLTDTPMSDEESMSIVELLKQIPEDMMLPSVTVEEPTRIEFVHGIEIKEVDWYKATFPKIDPMDKGKAPLVEEIKGNPTKEIFALISGDIEFLVQMREAIKKR</sequence>
<proteinExistence type="predicted"/>
<evidence type="ECO:0000313" key="2">
    <source>
        <dbReference type="EMBL" id="KZV20075.1"/>
    </source>
</evidence>
<feature type="region of interest" description="Disordered" evidence="1">
    <location>
        <begin position="357"/>
        <end position="398"/>
    </location>
</feature>
<evidence type="ECO:0000313" key="3">
    <source>
        <dbReference type="Proteomes" id="UP000250235"/>
    </source>
</evidence>
<evidence type="ECO:0000256" key="1">
    <source>
        <dbReference type="SAM" id="MobiDB-lite"/>
    </source>
</evidence>
<dbReference type="AlphaFoldDB" id="A0A2Z7AEB5"/>
<gene>
    <name evidence="2" type="ORF">F511_28329</name>
</gene>
<keyword evidence="3" id="KW-1185">Reference proteome</keyword>
<name>A0A2Z7AEB5_9LAMI</name>
<organism evidence="2 3">
    <name type="scientific">Dorcoceras hygrometricum</name>
    <dbReference type="NCBI Taxonomy" id="472368"/>
    <lineage>
        <taxon>Eukaryota</taxon>
        <taxon>Viridiplantae</taxon>
        <taxon>Streptophyta</taxon>
        <taxon>Embryophyta</taxon>
        <taxon>Tracheophyta</taxon>
        <taxon>Spermatophyta</taxon>
        <taxon>Magnoliopsida</taxon>
        <taxon>eudicotyledons</taxon>
        <taxon>Gunneridae</taxon>
        <taxon>Pentapetalae</taxon>
        <taxon>asterids</taxon>
        <taxon>lamiids</taxon>
        <taxon>Lamiales</taxon>
        <taxon>Gesneriaceae</taxon>
        <taxon>Didymocarpoideae</taxon>
        <taxon>Trichosporeae</taxon>
        <taxon>Loxocarpinae</taxon>
        <taxon>Dorcoceras</taxon>
    </lineage>
</organism>
<dbReference type="OrthoDB" id="848707at2759"/>
<dbReference type="Proteomes" id="UP000250235">
    <property type="component" value="Unassembled WGS sequence"/>
</dbReference>